<accession>A0ABX7TJB3</accession>
<reference evidence="2 3" key="1">
    <citation type="submission" date="2021-03" db="EMBL/GenBank/DDBJ databases">
        <title>Complete genome sequence of Streptomyces cyanogenus S136, producer of anticancer angucycline landomycin A.</title>
        <authorList>
            <person name="Hrab P."/>
            <person name="Ruckert C."/>
            <person name="Busche T."/>
            <person name="Ostash I."/>
            <person name="Kalinowski J."/>
            <person name="Fedorenko V."/>
            <person name="Yushchuk O."/>
            <person name="Ostash B."/>
        </authorList>
    </citation>
    <scope>NUCLEOTIDE SEQUENCE [LARGE SCALE GENOMIC DNA]</scope>
    <source>
        <strain evidence="2 3">S136</strain>
    </source>
</reference>
<sequence>MTAPLALSSAQTGVWMAQQLDPDDRSFNIGEYCDIEGPVDPVLFEAALREVVATTPALRARFDIGDEGLCQYVDDFVDVPLHHIDVSGEPDALAAAERWMRRDLAKEYDLAKGPLFTWALFTLGAGRTLWYRAAHHIVVDGFGLSLIASHVADVYTSLVTGRPRRPRPPGTLEQVIEADTAYQDSEEYADDRRFWLSRLADQTEVASLTDWRPPRGRAALRVSGHLPPSDVEVLRAAARRLEVTLPEVIIAAVAVQLYRATGVRELVVGLPVTGRTEPLMRRVPAMLTNVVPLRYALSSGLDFAAVVEQTSHRLEEAIEHQRYPQEHLAREIPGLPKGRRQFGPDVNIMSFPYRGDYAGHSAVVHSLSPGPVEDLSINVYDRLRGQGLEICFYGNTELYGHDQLAGHLSDFLSLLRSVDGLRLT</sequence>
<dbReference type="EMBL" id="CP071839">
    <property type="protein sequence ID" value="QTD96737.1"/>
    <property type="molecule type" value="Genomic_DNA"/>
</dbReference>
<dbReference type="Gene3D" id="3.30.559.30">
    <property type="entry name" value="Nonribosomal peptide synthetase, condensation domain"/>
    <property type="match status" value="1"/>
</dbReference>
<dbReference type="SUPFAM" id="SSF52777">
    <property type="entry name" value="CoA-dependent acyltransferases"/>
    <property type="match status" value="2"/>
</dbReference>
<dbReference type="Gene3D" id="3.30.559.10">
    <property type="entry name" value="Chloramphenicol acetyltransferase-like domain"/>
    <property type="match status" value="1"/>
</dbReference>
<dbReference type="RefSeq" id="WP_208030667.1">
    <property type="nucleotide sequence ID" value="NZ_CP071839.1"/>
</dbReference>
<dbReference type="InterPro" id="IPR023213">
    <property type="entry name" value="CAT-like_dom_sf"/>
</dbReference>
<protein>
    <submittedName>
        <fullName evidence="2">Dimodular nonribosomal peptide synthase</fullName>
    </submittedName>
</protein>
<gene>
    <name evidence="2" type="primary">dhbF1</name>
    <name evidence="2" type="ORF">S1361_05205</name>
</gene>
<organism evidence="2 3">
    <name type="scientific">Streptomyces cyanogenus</name>
    <dbReference type="NCBI Taxonomy" id="80860"/>
    <lineage>
        <taxon>Bacteria</taxon>
        <taxon>Bacillati</taxon>
        <taxon>Actinomycetota</taxon>
        <taxon>Actinomycetes</taxon>
        <taxon>Kitasatosporales</taxon>
        <taxon>Streptomycetaceae</taxon>
        <taxon>Streptomyces</taxon>
    </lineage>
</organism>
<dbReference type="PANTHER" id="PTHR45527:SF1">
    <property type="entry name" value="FATTY ACID SYNTHASE"/>
    <property type="match status" value="1"/>
</dbReference>
<name>A0ABX7TJB3_STRCY</name>
<evidence type="ECO:0000313" key="2">
    <source>
        <dbReference type="EMBL" id="QTD96737.1"/>
    </source>
</evidence>
<proteinExistence type="predicted"/>
<feature type="domain" description="Condensation" evidence="1">
    <location>
        <begin position="6"/>
        <end position="417"/>
    </location>
</feature>
<dbReference type="Proteomes" id="UP000663908">
    <property type="component" value="Chromosome"/>
</dbReference>
<evidence type="ECO:0000259" key="1">
    <source>
        <dbReference type="Pfam" id="PF00668"/>
    </source>
</evidence>
<evidence type="ECO:0000313" key="3">
    <source>
        <dbReference type="Proteomes" id="UP000663908"/>
    </source>
</evidence>
<dbReference type="Pfam" id="PF00668">
    <property type="entry name" value="Condensation"/>
    <property type="match status" value="1"/>
</dbReference>
<dbReference type="InterPro" id="IPR001242">
    <property type="entry name" value="Condensation_dom"/>
</dbReference>
<keyword evidence="3" id="KW-1185">Reference proteome</keyword>
<dbReference type="PANTHER" id="PTHR45527">
    <property type="entry name" value="NONRIBOSOMAL PEPTIDE SYNTHETASE"/>
    <property type="match status" value="1"/>
</dbReference>